<accession>A0ABQ8UME1</accession>
<feature type="compositionally biased region" description="Polar residues" evidence="2">
    <location>
        <begin position="840"/>
        <end position="853"/>
    </location>
</feature>
<proteinExistence type="predicted"/>
<feature type="region of interest" description="Disordered" evidence="2">
    <location>
        <begin position="1"/>
        <end position="35"/>
    </location>
</feature>
<feature type="compositionally biased region" description="Low complexity" evidence="2">
    <location>
        <begin position="304"/>
        <end position="314"/>
    </location>
</feature>
<feature type="region of interest" description="Disordered" evidence="2">
    <location>
        <begin position="840"/>
        <end position="859"/>
    </location>
</feature>
<feature type="compositionally biased region" description="Pro residues" evidence="2">
    <location>
        <begin position="134"/>
        <end position="146"/>
    </location>
</feature>
<feature type="region of interest" description="Disordered" evidence="2">
    <location>
        <begin position="563"/>
        <end position="590"/>
    </location>
</feature>
<feature type="region of interest" description="Disordered" evidence="2">
    <location>
        <begin position="55"/>
        <end position="82"/>
    </location>
</feature>
<gene>
    <name evidence="3" type="ORF">PAPYR_4061</name>
</gene>
<evidence type="ECO:0000313" key="3">
    <source>
        <dbReference type="EMBL" id="KAJ4459983.1"/>
    </source>
</evidence>
<sequence>MRAAPGRTQRGGSNMIGRMPPQQQAPAPSPQPQLEPALVILDARAVDPAVEELRELQTSVSPSPKLPFPPAKPKVKTRAASSCLTRKPLAQLLKESAPILPPGLHAVIVPNPKEILRKSDAELVAEIVKSLPRLPEPPPRAQPQPTPTFDDETAPIPAQSGSIPSDSVPPVLGPSDSTEALQAALKAAKQGGMQADRGFTKFRQLDTMVVQEIDQPPEELITGVIPLLHLRRLQKIRQHYLDDGAYRPRHHRRYGDPNQPLPPRPPSVPPDYVLHQPSTHPPPPPPPPPGSEAPAPSSAPGPSPRSAGKSAGTAPPNPSPPNATKNPGGSGTRSLLLRIKSLAASAPALPAPNTSPIAPSLPNPPSSARPKPTSAPGEGGTAEGGAGVVDTSMTTNTSRSPPPEVATSPPAAIPPPGSSLPSPPTDKDRDKSGPGSSPADKSTLAGGLFAKWRGVKDGGTTHASRFGSLLAVSAAVRLNSRVQRERERLRRAVRARDDALKKEAEVPLHYGDLGEFEVAALEYAPRPATATTRATTISPPRSPSPVDFLHTFRSPSPEDLASLMNSSDGGRGIRKRGGAAGAGRRPQSARARGRAAQLAAAKANTDRTAKLLSKAAQTQIYSQELSLTMDPTLAQAIMPPSPTPLQLQLMRHQELLPLAASLAFHQSKRGIGSSDQARYLEASRQELLFQSVQMERSLIPFAVVRPRSASPSANGRRPASAGPERSVSASPTGTSDSTSARSRSRSGTPGRPASGASGSIATLASVTATAPPDASASRERSLGALTALSTLLGHPVDATQALPGLSEYHPVDATHTMRVVITPVDATQALPVTETLTRTKPVTHQATPETDTQVAGDAPNALPPALRKRQMDPLDPMMHPHPIEEAEALRYWRARDKRKTQKFHRCRSYPCNIIIIIDWGSSRCTTTTTTTTNSTPPFRVITTPAAPSPSLPPPTGIPIEIAAPVVGDETSLLTASTGGVDIAPPPPVFRPSLSPPPPLTITVDDAGGDQLLLPGHPRPVALSGSFPPAPPISPTALSTTGLPGVVVVVPSVSFAPTGSLSPSPSPSPQPEDGLPVVYTEPEVIKQATADFTWGEIPPTPLLRGYPPAHGDLPPGSVALPPDHAATPPDGGSTEGWDTQTAPPPNRIPHAAVNAHTTPLTPRQLFTPGGRRLEAQAQAAAFLSQRPRTAVGLMREAPPGGMSKSVEWTVRGKVHTGTDPPPGSLTRVTCDWGPTGVPREIRHALTLRPSSAARPQTAKEPGTAGGRIVTRSSAVRPMTAAARPQGGSGLVRRSSAEARREQEAVSHTEGLKQRRKEEEKIRREEDRKQASRMQPFLRYLQEQHRPFPTYMQPVATKNPFLRKMWEDFERGILLQPLEEPKQEDVDAAAMFRS</sequence>
<feature type="region of interest" description="Disordered" evidence="2">
    <location>
        <begin position="1107"/>
        <end position="1144"/>
    </location>
</feature>
<feature type="region of interest" description="Disordered" evidence="2">
    <location>
        <begin position="1275"/>
        <end position="1329"/>
    </location>
</feature>
<evidence type="ECO:0000256" key="2">
    <source>
        <dbReference type="SAM" id="MobiDB-lite"/>
    </source>
</evidence>
<feature type="compositionally biased region" description="Pro residues" evidence="2">
    <location>
        <begin position="411"/>
        <end position="424"/>
    </location>
</feature>
<feature type="compositionally biased region" description="Low complexity" evidence="2">
    <location>
        <begin position="341"/>
        <end position="352"/>
    </location>
</feature>
<feature type="region of interest" description="Disordered" evidence="2">
    <location>
        <begin position="131"/>
        <end position="168"/>
    </location>
</feature>
<evidence type="ECO:0000256" key="1">
    <source>
        <dbReference type="SAM" id="Coils"/>
    </source>
</evidence>
<keyword evidence="4" id="KW-1185">Reference proteome</keyword>
<feature type="compositionally biased region" description="Pro residues" evidence="2">
    <location>
        <begin position="259"/>
        <end position="269"/>
    </location>
</feature>
<feature type="region of interest" description="Disordered" evidence="2">
    <location>
        <begin position="1213"/>
        <end position="1233"/>
    </location>
</feature>
<dbReference type="Proteomes" id="UP001141327">
    <property type="component" value="Unassembled WGS sequence"/>
</dbReference>
<dbReference type="EMBL" id="JAPMOS010000016">
    <property type="protein sequence ID" value="KAJ4459983.1"/>
    <property type="molecule type" value="Genomic_DNA"/>
</dbReference>
<comment type="caution">
    <text evidence="3">The sequence shown here is derived from an EMBL/GenBank/DDBJ whole genome shotgun (WGS) entry which is preliminary data.</text>
</comment>
<feature type="compositionally biased region" description="Low complexity" evidence="2">
    <location>
        <begin position="732"/>
        <end position="755"/>
    </location>
</feature>
<reference evidence="3" key="1">
    <citation type="journal article" date="2022" name="bioRxiv">
        <title>Genomics of Preaxostyla Flagellates Illuminates Evolutionary Transitions and the Path Towards Mitochondrial Loss.</title>
        <authorList>
            <person name="Novak L.V.F."/>
            <person name="Treitli S.C."/>
            <person name="Pyrih J."/>
            <person name="Halakuc P."/>
            <person name="Pipaliya S.V."/>
            <person name="Vacek V."/>
            <person name="Brzon O."/>
            <person name="Soukal P."/>
            <person name="Eme L."/>
            <person name="Dacks J.B."/>
            <person name="Karnkowska A."/>
            <person name="Elias M."/>
            <person name="Hampl V."/>
        </authorList>
    </citation>
    <scope>NUCLEOTIDE SEQUENCE</scope>
    <source>
        <strain evidence="3">RCP-MX</strain>
    </source>
</reference>
<evidence type="ECO:0000313" key="4">
    <source>
        <dbReference type="Proteomes" id="UP001141327"/>
    </source>
</evidence>
<feature type="region of interest" description="Disordered" evidence="2">
    <location>
        <begin position="244"/>
        <end position="447"/>
    </location>
</feature>
<feature type="region of interest" description="Disordered" evidence="2">
    <location>
        <begin position="707"/>
        <end position="759"/>
    </location>
</feature>
<feature type="coiled-coil region" evidence="1">
    <location>
        <begin position="475"/>
        <end position="502"/>
    </location>
</feature>
<organism evidence="3 4">
    <name type="scientific">Paratrimastix pyriformis</name>
    <dbReference type="NCBI Taxonomy" id="342808"/>
    <lineage>
        <taxon>Eukaryota</taxon>
        <taxon>Metamonada</taxon>
        <taxon>Preaxostyla</taxon>
        <taxon>Paratrimastigidae</taxon>
        <taxon>Paratrimastix</taxon>
    </lineage>
</organism>
<protein>
    <submittedName>
        <fullName evidence="3">Uncharacterized protein</fullName>
    </submittedName>
</protein>
<feature type="compositionally biased region" description="Basic and acidic residues" evidence="2">
    <location>
        <begin position="1293"/>
        <end position="1328"/>
    </location>
</feature>
<feature type="compositionally biased region" description="Gly residues" evidence="2">
    <location>
        <begin position="377"/>
        <end position="387"/>
    </location>
</feature>
<keyword evidence="1" id="KW-0175">Coiled coil</keyword>
<feature type="compositionally biased region" description="Pro residues" evidence="2">
    <location>
        <begin position="279"/>
        <end position="303"/>
    </location>
</feature>
<name>A0ABQ8UME1_9EUKA</name>